<keyword evidence="1" id="KW-1133">Transmembrane helix</keyword>
<sequence length="73" mass="7868">MSKSGLGDAAQPLNEAFRAPLALRALWWQALALGFGIPGICANGRRGLAYLHRGVDRWLNWEPEPDLGSLGAP</sequence>
<evidence type="ECO:0000313" key="2">
    <source>
        <dbReference type="EMBL" id="EJT49977.1"/>
    </source>
</evidence>
<keyword evidence="1" id="KW-0472">Membrane</keyword>
<gene>
    <name evidence="2" type="ORF">A1Q1_00818</name>
</gene>
<dbReference type="KEGG" id="tasa:A1Q1_00818"/>
<proteinExistence type="predicted"/>
<dbReference type="GeneID" id="25984332"/>
<accession>J6F428</accession>
<feature type="transmembrane region" description="Helical" evidence="1">
    <location>
        <begin position="26"/>
        <end position="44"/>
    </location>
</feature>
<dbReference type="Proteomes" id="UP000002748">
    <property type="component" value="Unassembled WGS sequence"/>
</dbReference>
<dbReference type="AlphaFoldDB" id="J6F428"/>
<dbReference type="RefSeq" id="XP_014181193.1">
    <property type="nucleotide sequence ID" value="XM_014325718.1"/>
</dbReference>
<reference evidence="2 3" key="1">
    <citation type="journal article" date="2012" name="Eukaryot. Cell">
        <title>Draft genome sequence of CBS 2479, the standard type strain of Trichosporon asahii.</title>
        <authorList>
            <person name="Yang R.Y."/>
            <person name="Li H.T."/>
            <person name="Zhu H."/>
            <person name="Zhou G.P."/>
            <person name="Wang M."/>
            <person name="Wang L."/>
        </authorList>
    </citation>
    <scope>NUCLEOTIDE SEQUENCE [LARGE SCALE GENOMIC DNA]</scope>
    <source>
        <strain evidence="3">ATCC 90039 / CBS 2479 / JCM 2466 / KCTC 7840 / NCYC 2677 / UAMH 7654</strain>
    </source>
</reference>
<protein>
    <submittedName>
        <fullName evidence="2">Uncharacterized protein</fullName>
    </submittedName>
</protein>
<evidence type="ECO:0000256" key="1">
    <source>
        <dbReference type="SAM" id="Phobius"/>
    </source>
</evidence>
<evidence type="ECO:0000313" key="3">
    <source>
        <dbReference type="Proteomes" id="UP000002748"/>
    </source>
</evidence>
<organism evidence="2 3">
    <name type="scientific">Trichosporon asahii var. asahii (strain ATCC 90039 / CBS 2479 / JCM 2466 / KCTC 7840 / NBRC 103889/ NCYC 2677 / UAMH 7654)</name>
    <name type="common">Yeast</name>
    <dbReference type="NCBI Taxonomy" id="1186058"/>
    <lineage>
        <taxon>Eukaryota</taxon>
        <taxon>Fungi</taxon>
        <taxon>Dikarya</taxon>
        <taxon>Basidiomycota</taxon>
        <taxon>Agaricomycotina</taxon>
        <taxon>Tremellomycetes</taxon>
        <taxon>Trichosporonales</taxon>
        <taxon>Trichosporonaceae</taxon>
        <taxon>Trichosporon</taxon>
    </lineage>
</organism>
<dbReference type="VEuPathDB" id="FungiDB:A1Q1_00818"/>
<keyword evidence="1" id="KW-0812">Transmembrane</keyword>
<name>J6F428_TRIAS</name>
<dbReference type="EMBL" id="ALBS01000139">
    <property type="protein sequence ID" value="EJT49977.1"/>
    <property type="molecule type" value="Genomic_DNA"/>
</dbReference>
<comment type="caution">
    <text evidence="2">The sequence shown here is derived from an EMBL/GenBank/DDBJ whole genome shotgun (WGS) entry which is preliminary data.</text>
</comment>
<dbReference type="HOGENOM" id="CLU_2706563_0_0_1"/>